<feature type="signal peptide" evidence="1">
    <location>
        <begin position="1"/>
        <end position="22"/>
    </location>
</feature>
<protein>
    <recommendedName>
        <fullName evidence="2">Cathepsin propeptide inhibitor domain-containing protein</fullName>
    </recommendedName>
</protein>
<feature type="chain" id="PRO_5005321266" description="Cathepsin propeptide inhibitor domain-containing protein" evidence="1">
    <location>
        <begin position="23"/>
        <end position="439"/>
    </location>
</feature>
<gene>
    <name evidence="3" type="primary">Dsim\GD10988</name>
    <name evidence="3" type="ORF">Dsimw501_GD10988</name>
</gene>
<feature type="domain" description="Cathepsin propeptide inhibitor" evidence="2">
    <location>
        <begin position="72"/>
        <end position="132"/>
    </location>
</feature>
<dbReference type="OrthoDB" id="5855924at2759"/>
<feature type="domain" description="Cathepsin propeptide inhibitor" evidence="2">
    <location>
        <begin position="162"/>
        <end position="222"/>
    </location>
</feature>
<dbReference type="AlphaFoldDB" id="A0A0J9RC51"/>
<dbReference type="GO" id="GO:0016787">
    <property type="term" value="F:hydrolase activity"/>
    <property type="evidence" value="ECO:0007669"/>
    <property type="project" value="UniProtKB-KW"/>
</dbReference>
<evidence type="ECO:0000256" key="1">
    <source>
        <dbReference type="SAM" id="SignalP"/>
    </source>
</evidence>
<dbReference type="Pfam" id="PF08246">
    <property type="entry name" value="Inhibitor_I29"/>
    <property type="match status" value="4"/>
</dbReference>
<dbReference type="Bgee" id="FBgn0182748">
    <property type="expression patterns" value="Expressed in adult organism and 3 other cell types or tissues"/>
</dbReference>
<proteinExistence type="predicted"/>
<dbReference type="Proteomes" id="UP000035880">
    <property type="component" value="Chromosome 2R"/>
</dbReference>
<dbReference type="SMART" id="SM00848">
    <property type="entry name" value="Inhibitor_I29"/>
    <property type="match status" value="4"/>
</dbReference>
<evidence type="ECO:0000259" key="2">
    <source>
        <dbReference type="SMART" id="SM00848"/>
    </source>
</evidence>
<feature type="domain" description="Cathepsin propeptide inhibitor" evidence="2">
    <location>
        <begin position="252"/>
        <end position="312"/>
    </location>
</feature>
<dbReference type="Gene3D" id="1.10.287.2250">
    <property type="match status" value="4"/>
</dbReference>
<reference evidence="3" key="2">
    <citation type="submission" date="2014-06" db="EMBL/GenBank/DDBJ databases">
        <authorList>
            <person name="Hu T."/>
            <person name="Eisen M.B."/>
            <person name="Thornton K.R."/>
            <person name="Andolfatto P."/>
        </authorList>
    </citation>
    <scope>NUCLEOTIDE SEQUENCE</scope>
    <source>
        <strain evidence="3">W501</strain>
    </source>
</reference>
<keyword evidence="3" id="KW-0378">Hydrolase</keyword>
<dbReference type="InterPro" id="IPR038765">
    <property type="entry name" value="Papain-like_cys_pep_sf"/>
</dbReference>
<dbReference type="EMBL" id="CM002911">
    <property type="protein sequence ID" value="KMY93578.1"/>
    <property type="molecule type" value="Genomic_DNA"/>
</dbReference>
<name>A0A0J9RC51_DROSI</name>
<dbReference type="SUPFAM" id="SSF54001">
    <property type="entry name" value="Cysteine proteinases"/>
    <property type="match status" value="4"/>
</dbReference>
<reference evidence="3" key="3">
    <citation type="submission" date="2015-04" db="EMBL/GenBank/DDBJ databases">
        <authorList>
            <consortium name="FlyBase"/>
        </authorList>
    </citation>
    <scope>NUCLEOTIDE SEQUENCE</scope>
    <source>
        <strain evidence="3">W501</strain>
    </source>
</reference>
<dbReference type="InterPro" id="IPR013201">
    <property type="entry name" value="Prot_inhib_I29"/>
</dbReference>
<accession>A0A0J9RC51</accession>
<reference evidence="3" key="1">
    <citation type="journal article" date="2013" name="Genome Res.">
        <title>A second-generation assembly of the Drosophila simulans genome provides new insights into patterns of lineage-specific divergence.</title>
        <authorList>
            <person name="Hu T.T."/>
            <person name="Eisen M.B."/>
            <person name="Thornton K.R."/>
            <person name="Andolfatto P."/>
        </authorList>
    </citation>
    <scope>NUCLEOTIDE SEQUENCE [LARGE SCALE GENOMIC DNA]</scope>
    <source>
        <strain evidence="3">W501</strain>
    </source>
</reference>
<sequence>MGSARILDGVTLLLYFVGVVLGVPVSTSSPATQKISPEIGVTTGKSLADSSTPTIENTSGLSELEDECQFAWQRFLVDFDVHYDNDSERQKRRDIFCGNWQKVRDHNLKFDLGVVSFKKGINKWSDLTFEEWKEKQTPKVKPEIASESSKEQQDKVNCQAAWEKFLIDFGAKYKNANETEKRRNVFCANWRAIVEHNVQYEKWAEPFKKDINQWTDHTIEERTSPAPEISKEETTTSVSKIENYDIICQAAWEKFLIDFKPTYQDDTETEKRRNVFCDNFKSIHKHNVQYDLGNISFKKGINQWSDLTVEEWKNKQRPALNPEFSKIETTTKISKDKKDDSTCQAAWKKFLIDFGAKYQDETETEKRRTIFCDNWKAIQEHNVQFELGVQSFKKGINQWSDLTVEEWKTKQRPNLAPEFSKEETTTKISKEKKYKKNVF</sequence>
<organism evidence="3">
    <name type="scientific">Drosophila simulans</name>
    <name type="common">Fruit fly</name>
    <dbReference type="NCBI Taxonomy" id="7240"/>
    <lineage>
        <taxon>Eukaryota</taxon>
        <taxon>Metazoa</taxon>
        <taxon>Ecdysozoa</taxon>
        <taxon>Arthropoda</taxon>
        <taxon>Hexapoda</taxon>
        <taxon>Insecta</taxon>
        <taxon>Pterygota</taxon>
        <taxon>Neoptera</taxon>
        <taxon>Endopterygota</taxon>
        <taxon>Diptera</taxon>
        <taxon>Brachycera</taxon>
        <taxon>Muscomorpha</taxon>
        <taxon>Ephydroidea</taxon>
        <taxon>Drosophilidae</taxon>
        <taxon>Drosophila</taxon>
        <taxon>Sophophora</taxon>
    </lineage>
</organism>
<feature type="domain" description="Cathepsin propeptide inhibitor" evidence="2">
    <location>
        <begin position="347"/>
        <end position="407"/>
    </location>
</feature>
<keyword evidence="1" id="KW-0732">Signal</keyword>
<dbReference type="KEGG" id="dsi:Dsimw501_GD10988"/>
<evidence type="ECO:0000313" key="3">
    <source>
        <dbReference type="EMBL" id="KMY93578.1"/>
    </source>
</evidence>